<organism evidence="1 2">
    <name type="scientific">Vaccinium darrowii</name>
    <dbReference type="NCBI Taxonomy" id="229202"/>
    <lineage>
        <taxon>Eukaryota</taxon>
        <taxon>Viridiplantae</taxon>
        <taxon>Streptophyta</taxon>
        <taxon>Embryophyta</taxon>
        <taxon>Tracheophyta</taxon>
        <taxon>Spermatophyta</taxon>
        <taxon>Magnoliopsida</taxon>
        <taxon>eudicotyledons</taxon>
        <taxon>Gunneridae</taxon>
        <taxon>Pentapetalae</taxon>
        <taxon>asterids</taxon>
        <taxon>Ericales</taxon>
        <taxon>Ericaceae</taxon>
        <taxon>Vaccinioideae</taxon>
        <taxon>Vaccinieae</taxon>
        <taxon>Vaccinium</taxon>
    </lineage>
</organism>
<sequence>MNEQIANDEETVKGLIFALSRSNWRKTSIAACNVVLDMATTSFGRQRLVESSFLEYLIRIVRNWLGQRAEFPAGFRTLEPDAGRATYPIRAPYPIRTLGEAMVSRHSKASALLYNDEDGSEGRLRIGFEEDELPVLLLDAAITLINSCSTEKLEKIPKKLSESLLADLKKLWAEVRSQMLTGTTTILKRSQDRRFCVCNFSTKNLAESIFRLSIGVDQLTTPSNMDVVKRCIFGRDGSGFENFILKDWEVSPVLIGKFSTALNECTDIFSSFRQSLDFNVAVPSFLLTILESLVSCPPIASDELDILCFLKELKSHLGCPMIYKQDIRVGMATGRVGAGFDDPCPDPKIP</sequence>
<keyword evidence="2" id="KW-1185">Reference proteome</keyword>
<protein>
    <submittedName>
        <fullName evidence="1">Uncharacterized protein</fullName>
    </submittedName>
</protein>
<evidence type="ECO:0000313" key="1">
    <source>
        <dbReference type="EMBL" id="KAH7860410.1"/>
    </source>
</evidence>
<evidence type="ECO:0000313" key="2">
    <source>
        <dbReference type="Proteomes" id="UP000828048"/>
    </source>
</evidence>
<reference evidence="1 2" key="1">
    <citation type="journal article" date="2021" name="Hortic Res">
        <title>High-quality reference genome and annotation aids understanding of berry development for evergreen blueberry (Vaccinium darrowii).</title>
        <authorList>
            <person name="Yu J."/>
            <person name="Hulse-Kemp A.M."/>
            <person name="Babiker E."/>
            <person name="Staton M."/>
        </authorList>
    </citation>
    <scope>NUCLEOTIDE SEQUENCE [LARGE SCALE GENOMIC DNA]</scope>
    <source>
        <strain evidence="2">cv. NJ 8807/NJ 8810</strain>
        <tissue evidence="1">Young leaf</tissue>
    </source>
</reference>
<dbReference type="EMBL" id="CM037154">
    <property type="protein sequence ID" value="KAH7860410.1"/>
    <property type="molecule type" value="Genomic_DNA"/>
</dbReference>
<name>A0ACB7Z3F2_9ERIC</name>
<proteinExistence type="predicted"/>
<dbReference type="Proteomes" id="UP000828048">
    <property type="component" value="Chromosome 4"/>
</dbReference>
<comment type="caution">
    <text evidence="1">The sequence shown here is derived from an EMBL/GenBank/DDBJ whole genome shotgun (WGS) entry which is preliminary data.</text>
</comment>
<accession>A0ACB7Z3F2</accession>
<gene>
    <name evidence="1" type="ORF">Vadar_013112</name>
</gene>